<comment type="caution">
    <text evidence="6">The sequence shown here is derived from an EMBL/GenBank/DDBJ whole genome shotgun (WGS) entry which is preliminary data.</text>
</comment>
<dbReference type="EMBL" id="JBHRSJ010000035">
    <property type="protein sequence ID" value="MFC2974304.1"/>
    <property type="molecule type" value="Genomic_DNA"/>
</dbReference>
<reference evidence="7" key="1">
    <citation type="journal article" date="2019" name="Int. J. Syst. Evol. Microbiol.">
        <title>The Global Catalogue of Microorganisms (GCM) 10K type strain sequencing project: providing services to taxonomists for standard genome sequencing and annotation.</title>
        <authorList>
            <consortium name="The Broad Institute Genomics Platform"/>
            <consortium name="The Broad Institute Genome Sequencing Center for Infectious Disease"/>
            <person name="Wu L."/>
            <person name="Ma J."/>
        </authorList>
    </citation>
    <scope>NUCLEOTIDE SEQUENCE [LARGE SCALE GENOMIC DNA]</scope>
    <source>
        <strain evidence="7">KCTC 62195</strain>
    </source>
</reference>
<feature type="active site" description="Nucleophile" evidence="4">
    <location>
        <position position="47"/>
    </location>
</feature>
<dbReference type="RefSeq" id="WP_377816410.1">
    <property type="nucleotide sequence ID" value="NZ_JBHRSJ010000035.1"/>
</dbReference>
<feature type="domain" description="PNPLA" evidence="5">
    <location>
        <begin position="13"/>
        <end position="205"/>
    </location>
</feature>
<dbReference type="InterPro" id="IPR002641">
    <property type="entry name" value="PNPLA_dom"/>
</dbReference>
<dbReference type="InterPro" id="IPR016035">
    <property type="entry name" value="Acyl_Trfase/lysoPLipase"/>
</dbReference>
<dbReference type="Proteomes" id="UP001595457">
    <property type="component" value="Unassembled WGS sequence"/>
</dbReference>
<evidence type="ECO:0000259" key="5">
    <source>
        <dbReference type="PROSITE" id="PS51635"/>
    </source>
</evidence>
<evidence type="ECO:0000256" key="2">
    <source>
        <dbReference type="ARBA" id="ARBA00022963"/>
    </source>
</evidence>
<evidence type="ECO:0000313" key="6">
    <source>
        <dbReference type="EMBL" id="MFC2974304.1"/>
    </source>
</evidence>
<keyword evidence="1 4" id="KW-0378">Hydrolase</keyword>
<dbReference type="PANTHER" id="PTHR14226">
    <property type="entry name" value="NEUROPATHY TARGET ESTERASE/SWISS CHEESE D.MELANOGASTER"/>
    <property type="match status" value="1"/>
</dbReference>
<evidence type="ECO:0000256" key="1">
    <source>
        <dbReference type="ARBA" id="ARBA00022801"/>
    </source>
</evidence>
<protein>
    <submittedName>
        <fullName evidence="6">Patatin-like phospholipase family protein</fullName>
    </submittedName>
</protein>
<name>A0ABV7AXZ0_9GAMM</name>
<dbReference type="SUPFAM" id="SSF52151">
    <property type="entry name" value="FabD/lysophospholipase-like"/>
    <property type="match status" value="1"/>
</dbReference>
<keyword evidence="2 4" id="KW-0442">Lipid degradation</keyword>
<dbReference type="Pfam" id="PF01734">
    <property type="entry name" value="Patatin"/>
    <property type="match status" value="1"/>
</dbReference>
<dbReference type="Gene3D" id="3.40.1090.10">
    <property type="entry name" value="Cytosolic phospholipase A2 catalytic domain"/>
    <property type="match status" value="2"/>
</dbReference>
<feature type="short sequence motif" description="GXSXG" evidence="4">
    <location>
        <begin position="45"/>
        <end position="49"/>
    </location>
</feature>
<evidence type="ECO:0000313" key="7">
    <source>
        <dbReference type="Proteomes" id="UP001595457"/>
    </source>
</evidence>
<accession>A0ABV7AXZ0</accession>
<organism evidence="6 7">
    <name type="scientific">Azotobacter bryophylli</name>
    <dbReference type="NCBI Taxonomy" id="1986537"/>
    <lineage>
        <taxon>Bacteria</taxon>
        <taxon>Pseudomonadati</taxon>
        <taxon>Pseudomonadota</taxon>
        <taxon>Gammaproteobacteria</taxon>
        <taxon>Pseudomonadales</taxon>
        <taxon>Pseudomonadaceae</taxon>
        <taxon>Azotobacter</taxon>
    </lineage>
</organism>
<evidence type="ECO:0000256" key="3">
    <source>
        <dbReference type="ARBA" id="ARBA00023098"/>
    </source>
</evidence>
<dbReference type="PROSITE" id="PS51635">
    <property type="entry name" value="PNPLA"/>
    <property type="match status" value="1"/>
</dbReference>
<dbReference type="PANTHER" id="PTHR14226:SF78">
    <property type="entry name" value="SLR0060 PROTEIN"/>
    <property type="match status" value="1"/>
</dbReference>
<gene>
    <name evidence="6" type="ORF">ACFOJE_19100</name>
</gene>
<feature type="active site" description="Proton acceptor" evidence="4">
    <location>
        <position position="192"/>
    </location>
</feature>
<keyword evidence="3 4" id="KW-0443">Lipid metabolism</keyword>
<keyword evidence="7" id="KW-1185">Reference proteome</keyword>
<feature type="short sequence motif" description="DGA/G" evidence="4">
    <location>
        <begin position="192"/>
        <end position="194"/>
    </location>
</feature>
<sequence>MLFRLHKPRPVNLALQGGGAHGAFTWGVLDALLEDGRLEFEGISGTSAGAMNAAVLAHGLLKGGRDGAREALERFWRAVAGSAPILSAGADAEDGSLPPSIRIMLYWTQQLSPEQFNPFGLNPLREIIATQIDFERLRAASPLKLFIAATNANTGRLRLFRTSELSAACLLASACLPSLHHPIEIEGEPYWDGAFSANPAVFPLFYECVSADILLVLLSPPVHGTTPRTGEDIRRRAQELAFKSTFLREMRSFSHAREFVGRSLMPLGRLERRLRELRMHLIATDDLANRLAVESKLTTSLPFLEMLRDQGRSRALEWLSRHFRAIGRHSSVDIAGLFH</sequence>
<feature type="short sequence motif" description="GXGXXG" evidence="4">
    <location>
        <begin position="17"/>
        <end position="22"/>
    </location>
</feature>
<dbReference type="InterPro" id="IPR050301">
    <property type="entry name" value="NTE"/>
</dbReference>
<proteinExistence type="predicted"/>
<evidence type="ECO:0000256" key="4">
    <source>
        <dbReference type="PROSITE-ProRule" id="PRU01161"/>
    </source>
</evidence>